<dbReference type="OrthoDB" id="102943at2759"/>
<dbReference type="Gramene" id="PNW70265">
    <property type="protein sequence ID" value="PNW70265"/>
    <property type="gene ID" value="CHLRE_17g712700v5"/>
</dbReference>
<dbReference type="Proteomes" id="UP000006906">
    <property type="component" value="Chromosome 17"/>
</dbReference>
<dbReference type="GeneID" id="66056970"/>
<organism evidence="1 2">
    <name type="scientific">Chlamydomonas reinhardtii</name>
    <name type="common">Chlamydomonas smithii</name>
    <dbReference type="NCBI Taxonomy" id="3055"/>
    <lineage>
        <taxon>Eukaryota</taxon>
        <taxon>Viridiplantae</taxon>
        <taxon>Chlorophyta</taxon>
        <taxon>core chlorophytes</taxon>
        <taxon>Chlorophyceae</taxon>
        <taxon>CS clade</taxon>
        <taxon>Chlamydomonadales</taxon>
        <taxon>Chlamydomonadaceae</taxon>
        <taxon>Chlamydomonas</taxon>
    </lineage>
</organism>
<dbReference type="KEGG" id="cre:CHLRE_17g712700v5"/>
<dbReference type="ExpressionAtlas" id="A0A2K3CPR4">
    <property type="expression patterns" value="baseline"/>
</dbReference>
<evidence type="ECO:0000313" key="1">
    <source>
        <dbReference type="EMBL" id="PNW70265.1"/>
    </source>
</evidence>
<sequence length="222" mass="24979">MRAEHELAAVKAETADFEAYRNYLRTYLSVLRPLLAHRTARGYRNMRFLRKVGRDKLVNTISRSIAPHKPDGSGMIAVGMGDWQGPGNTPIKRRTSGPLELVRLHLKHRKDVVLVPVKEPGSSCLCHNCHNRLTNMRANTTRYNKEGEKVTKMSKVHKVLYCRAPATKAGNNLKNSDSGKPRCGTTWNRDVNAAKNMLMLLMCILQGEPRPKAFRLAHAKNG</sequence>
<dbReference type="InParanoid" id="A0A2K3CPR4"/>
<reference evidence="1 2" key="1">
    <citation type="journal article" date="2007" name="Science">
        <title>The Chlamydomonas genome reveals the evolution of key animal and plant functions.</title>
        <authorList>
            <person name="Merchant S.S."/>
            <person name="Prochnik S.E."/>
            <person name="Vallon O."/>
            <person name="Harris E.H."/>
            <person name="Karpowicz S.J."/>
            <person name="Witman G.B."/>
            <person name="Terry A."/>
            <person name="Salamov A."/>
            <person name="Fritz-Laylin L.K."/>
            <person name="Marechal-Drouard L."/>
            <person name="Marshall W.F."/>
            <person name="Qu L.H."/>
            <person name="Nelson D.R."/>
            <person name="Sanderfoot A.A."/>
            <person name="Spalding M.H."/>
            <person name="Kapitonov V.V."/>
            <person name="Ren Q."/>
            <person name="Ferris P."/>
            <person name="Lindquist E."/>
            <person name="Shapiro H."/>
            <person name="Lucas S.M."/>
            <person name="Grimwood J."/>
            <person name="Schmutz J."/>
            <person name="Cardol P."/>
            <person name="Cerutti H."/>
            <person name="Chanfreau G."/>
            <person name="Chen C.L."/>
            <person name="Cognat V."/>
            <person name="Croft M.T."/>
            <person name="Dent R."/>
            <person name="Dutcher S."/>
            <person name="Fernandez E."/>
            <person name="Fukuzawa H."/>
            <person name="Gonzalez-Ballester D."/>
            <person name="Gonzalez-Halphen D."/>
            <person name="Hallmann A."/>
            <person name="Hanikenne M."/>
            <person name="Hippler M."/>
            <person name="Inwood W."/>
            <person name="Jabbari K."/>
            <person name="Kalanon M."/>
            <person name="Kuras R."/>
            <person name="Lefebvre P.A."/>
            <person name="Lemaire S.D."/>
            <person name="Lobanov A.V."/>
            <person name="Lohr M."/>
            <person name="Manuell A."/>
            <person name="Meier I."/>
            <person name="Mets L."/>
            <person name="Mittag M."/>
            <person name="Mittelmeier T."/>
            <person name="Moroney J.V."/>
            <person name="Moseley J."/>
            <person name="Napoli C."/>
            <person name="Nedelcu A.M."/>
            <person name="Niyogi K."/>
            <person name="Novoselov S.V."/>
            <person name="Paulsen I.T."/>
            <person name="Pazour G."/>
            <person name="Purton S."/>
            <person name="Ral J.P."/>
            <person name="Riano-Pachon D.M."/>
            <person name="Riekhof W."/>
            <person name="Rymarquis L."/>
            <person name="Schroda M."/>
            <person name="Stern D."/>
            <person name="Umen J."/>
            <person name="Willows R."/>
            <person name="Wilson N."/>
            <person name="Zimmer S.L."/>
            <person name="Allmer J."/>
            <person name="Balk J."/>
            <person name="Bisova K."/>
            <person name="Chen C.J."/>
            <person name="Elias M."/>
            <person name="Gendler K."/>
            <person name="Hauser C."/>
            <person name="Lamb M.R."/>
            <person name="Ledford H."/>
            <person name="Long J.C."/>
            <person name="Minagawa J."/>
            <person name="Page M.D."/>
            <person name="Pan J."/>
            <person name="Pootakham W."/>
            <person name="Roje S."/>
            <person name="Rose A."/>
            <person name="Stahlberg E."/>
            <person name="Terauchi A.M."/>
            <person name="Yang P."/>
            <person name="Ball S."/>
            <person name="Bowler C."/>
            <person name="Dieckmann C.L."/>
            <person name="Gladyshev V.N."/>
            <person name="Green P."/>
            <person name="Jorgensen R."/>
            <person name="Mayfield S."/>
            <person name="Mueller-Roeber B."/>
            <person name="Rajamani S."/>
            <person name="Sayre R.T."/>
            <person name="Brokstein P."/>
            <person name="Dubchak I."/>
            <person name="Goodstein D."/>
            <person name="Hornick L."/>
            <person name="Huang Y.W."/>
            <person name="Jhaveri J."/>
            <person name="Luo Y."/>
            <person name="Martinez D."/>
            <person name="Ngau W.C."/>
            <person name="Otillar B."/>
            <person name="Poliakov A."/>
            <person name="Porter A."/>
            <person name="Szajkowski L."/>
            <person name="Werner G."/>
            <person name="Zhou K."/>
            <person name="Grigoriev I.V."/>
            <person name="Rokhsar D.S."/>
            <person name="Grossman A.R."/>
        </authorList>
    </citation>
    <scope>NUCLEOTIDE SEQUENCE [LARGE SCALE GENOMIC DNA]</scope>
    <source>
        <strain evidence="2">CC-503</strain>
    </source>
</reference>
<dbReference type="EMBL" id="CM008978">
    <property type="protein sequence ID" value="PNW70265.1"/>
    <property type="molecule type" value="Genomic_DNA"/>
</dbReference>
<accession>A0A2K3CPR4</accession>
<dbReference type="AlphaFoldDB" id="A0A2K3CPR4"/>
<dbReference type="PaxDb" id="3055-EDO98155"/>
<dbReference type="RefSeq" id="XP_042914569.1">
    <property type="nucleotide sequence ID" value="XM_043072110.1"/>
</dbReference>
<gene>
    <name evidence="1" type="ORF">CHLRE_17g712700v5</name>
</gene>
<proteinExistence type="predicted"/>
<protein>
    <submittedName>
        <fullName evidence="1">Uncharacterized protein</fullName>
    </submittedName>
</protein>
<evidence type="ECO:0000313" key="2">
    <source>
        <dbReference type="Proteomes" id="UP000006906"/>
    </source>
</evidence>
<name>A0A2K3CPR4_CHLRE</name>
<keyword evidence="2" id="KW-1185">Reference proteome</keyword>